<dbReference type="EMBL" id="JARKIE010000001">
    <property type="protein sequence ID" value="KAJ7710884.1"/>
    <property type="molecule type" value="Genomic_DNA"/>
</dbReference>
<dbReference type="AlphaFoldDB" id="A0AAD7MCP2"/>
<evidence type="ECO:0000313" key="2">
    <source>
        <dbReference type="Proteomes" id="UP001221757"/>
    </source>
</evidence>
<sequence>MRGANLRRWLNRKDCPEVILYANLSWRMPWCLGKIATRPTFFYRGVTFSRVSTNLGNDLVLFYPRDSSSAVPGSIEKIEVVTFLIRRQLPLPNHLSDPFKPFIYFPAKTYSSKTTSTLERVDPSSVISHYAQFEFSKDRAAVLNLSRVSRVSYTSGAS</sequence>
<protein>
    <submittedName>
        <fullName evidence="1">Uncharacterized protein</fullName>
    </submittedName>
</protein>
<organism evidence="1 2">
    <name type="scientific">Mycena rosella</name>
    <name type="common">Pink bonnet</name>
    <name type="synonym">Agaricus rosellus</name>
    <dbReference type="NCBI Taxonomy" id="1033263"/>
    <lineage>
        <taxon>Eukaryota</taxon>
        <taxon>Fungi</taxon>
        <taxon>Dikarya</taxon>
        <taxon>Basidiomycota</taxon>
        <taxon>Agaricomycotina</taxon>
        <taxon>Agaricomycetes</taxon>
        <taxon>Agaricomycetidae</taxon>
        <taxon>Agaricales</taxon>
        <taxon>Marasmiineae</taxon>
        <taxon>Mycenaceae</taxon>
        <taxon>Mycena</taxon>
    </lineage>
</organism>
<proteinExistence type="predicted"/>
<dbReference type="Proteomes" id="UP001221757">
    <property type="component" value="Unassembled WGS sequence"/>
</dbReference>
<gene>
    <name evidence="1" type="ORF">B0H17DRAFT_914849</name>
</gene>
<reference evidence="1" key="1">
    <citation type="submission" date="2023-03" db="EMBL/GenBank/DDBJ databases">
        <title>Massive genome expansion in bonnet fungi (Mycena s.s.) driven by repeated elements and novel gene families across ecological guilds.</title>
        <authorList>
            <consortium name="Lawrence Berkeley National Laboratory"/>
            <person name="Harder C.B."/>
            <person name="Miyauchi S."/>
            <person name="Viragh M."/>
            <person name="Kuo A."/>
            <person name="Thoen E."/>
            <person name="Andreopoulos B."/>
            <person name="Lu D."/>
            <person name="Skrede I."/>
            <person name="Drula E."/>
            <person name="Henrissat B."/>
            <person name="Morin E."/>
            <person name="Kohler A."/>
            <person name="Barry K."/>
            <person name="LaButti K."/>
            <person name="Morin E."/>
            <person name="Salamov A."/>
            <person name="Lipzen A."/>
            <person name="Mereny Z."/>
            <person name="Hegedus B."/>
            <person name="Baldrian P."/>
            <person name="Stursova M."/>
            <person name="Weitz H."/>
            <person name="Taylor A."/>
            <person name="Grigoriev I.V."/>
            <person name="Nagy L.G."/>
            <person name="Martin F."/>
            <person name="Kauserud H."/>
        </authorList>
    </citation>
    <scope>NUCLEOTIDE SEQUENCE</scope>
    <source>
        <strain evidence="1">CBHHK067</strain>
    </source>
</reference>
<name>A0AAD7MCP2_MYCRO</name>
<keyword evidence="2" id="KW-1185">Reference proteome</keyword>
<accession>A0AAD7MCP2</accession>
<comment type="caution">
    <text evidence="1">The sequence shown here is derived from an EMBL/GenBank/DDBJ whole genome shotgun (WGS) entry which is preliminary data.</text>
</comment>
<evidence type="ECO:0000313" key="1">
    <source>
        <dbReference type="EMBL" id="KAJ7710884.1"/>
    </source>
</evidence>